<evidence type="ECO:0000256" key="11">
    <source>
        <dbReference type="PROSITE-ProRule" id="PRU00221"/>
    </source>
</evidence>
<evidence type="ECO:0000256" key="5">
    <source>
        <dbReference type="ARBA" id="ARBA00022574"/>
    </source>
</evidence>
<dbReference type="Pfam" id="PF07569">
    <property type="entry name" value="Hira"/>
    <property type="match status" value="1"/>
</dbReference>
<evidence type="ECO:0000256" key="6">
    <source>
        <dbReference type="ARBA" id="ARBA00022737"/>
    </source>
</evidence>
<dbReference type="Pfam" id="PF09453">
    <property type="entry name" value="HIRA_B"/>
    <property type="match status" value="1"/>
</dbReference>
<dbReference type="PROSITE" id="PS50082">
    <property type="entry name" value="WD_REPEATS_2"/>
    <property type="match status" value="1"/>
</dbReference>
<evidence type="ECO:0000256" key="9">
    <source>
        <dbReference type="ARBA" id="ARBA00023163"/>
    </source>
</evidence>
<dbReference type="PANTHER" id="PTHR13831:SF1">
    <property type="entry name" value="PROTEIN HIR2"/>
    <property type="match status" value="1"/>
</dbReference>
<evidence type="ECO:0000256" key="7">
    <source>
        <dbReference type="ARBA" id="ARBA00022853"/>
    </source>
</evidence>
<keyword evidence="8 12" id="KW-0805">Transcription regulation</keyword>
<dbReference type="AlphaFoldDB" id="A0A4P9Z9G9"/>
<evidence type="ECO:0000256" key="8">
    <source>
        <dbReference type="ARBA" id="ARBA00023015"/>
    </source>
</evidence>
<dbReference type="EMBL" id="ML004500">
    <property type="protein sequence ID" value="RKP29218.1"/>
    <property type="molecule type" value="Genomic_DNA"/>
</dbReference>
<evidence type="ECO:0000256" key="13">
    <source>
        <dbReference type="SAM" id="MobiDB-lite"/>
    </source>
</evidence>
<dbReference type="PANTHER" id="PTHR13831">
    <property type="entry name" value="MEMBER OF THE HIR1 FAMILY OF WD-REPEAT PROTEINS"/>
    <property type="match status" value="1"/>
</dbReference>
<comment type="function">
    <text evidence="1 12">Required for replication-independent chromatin assembly and for the periodic repression of histone gene transcription during the cell cycle.</text>
</comment>
<dbReference type="SUPFAM" id="SSF50960">
    <property type="entry name" value="TolB, C-terminal domain"/>
    <property type="match status" value="1"/>
</dbReference>
<dbReference type="InterPro" id="IPR036322">
    <property type="entry name" value="WD40_repeat_dom_sf"/>
</dbReference>
<dbReference type="SMART" id="SM00320">
    <property type="entry name" value="WD40"/>
    <property type="match status" value="5"/>
</dbReference>
<evidence type="ECO:0000259" key="14">
    <source>
        <dbReference type="Pfam" id="PF07569"/>
    </source>
</evidence>
<feature type="region of interest" description="Disordered" evidence="13">
    <location>
        <begin position="579"/>
        <end position="599"/>
    </location>
</feature>
<dbReference type="OrthoDB" id="1741719at2759"/>
<dbReference type="InterPro" id="IPR015943">
    <property type="entry name" value="WD40/YVTN_repeat-like_dom_sf"/>
</dbReference>
<evidence type="ECO:0000256" key="4">
    <source>
        <dbReference type="ARBA" id="ARBA00022491"/>
    </source>
</evidence>
<keyword evidence="9 12" id="KW-0804">Transcription</keyword>
<gene>
    <name evidence="16" type="ORF">METBISCDRAFT_19122</name>
</gene>
<dbReference type="InterPro" id="IPR011494">
    <property type="entry name" value="HIRA-like_C"/>
</dbReference>
<dbReference type="GO" id="GO:0031491">
    <property type="term" value="F:nucleosome binding"/>
    <property type="evidence" value="ECO:0007669"/>
    <property type="project" value="TreeGrafter"/>
</dbReference>
<evidence type="ECO:0000256" key="2">
    <source>
        <dbReference type="ARBA" id="ARBA00004123"/>
    </source>
</evidence>
<keyword evidence="4 12" id="KW-0678">Repressor</keyword>
<name>A0A4P9Z9G9_9ASCO</name>
<dbReference type="InterPro" id="IPR019015">
    <property type="entry name" value="HIRA_B_motif"/>
</dbReference>
<evidence type="ECO:0000256" key="3">
    <source>
        <dbReference type="ARBA" id="ARBA00007306"/>
    </source>
</evidence>
<dbReference type="GO" id="GO:0005634">
    <property type="term" value="C:nucleus"/>
    <property type="evidence" value="ECO:0007669"/>
    <property type="project" value="UniProtKB-SubCell"/>
</dbReference>
<dbReference type="InterPro" id="IPR024977">
    <property type="entry name" value="Apc4-like_WD40_dom"/>
</dbReference>
<dbReference type="GO" id="GO:0006355">
    <property type="term" value="P:regulation of DNA-templated transcription"/>
    <property type="evidence" value="ECO:0007669"/>
    <property type="project" value="InterPro"/>
</dbReference>
<dbReference type="Gene3D" id="2.130.10.10">
    <property type="entry name" value="YVTN repeat-like/Quinoprotein amine dehydrogenase"/>
    <property type="match status" value="2"/>
</dbReference>
<dbReference type="InterPro" id="IPR019775">
    <property type="entry name" value="WD40_repeat_CS"/>
</dbReference>
<evidence type="ECO:0000313" key="16">
    <source>
        <dbReference type="EMBL" id="RKP29218.1"/>
    </source>
</evidence>
<protein>
    <recommendedName>
        <fullName evidence="12">Protein HIR</fullName>
    </recommendedName>
</protein>
<dbReference type="GO" id="GO:0000417">
    <property type="term" value="C:HIR complex"/>
    <property type="evidence" value="ECO:0007669"/>
    <property type="project" value="TreeGrafter"/>
</dbReference>
<feature type="domain" description="Anaphase-promoting complex subunit 4-like WD40" evidence="15">
    <location>
        <begin position="74"/>
        <end position="149"/>
    </location>
</feature>
<evidence type="ECO:0000259" key="15">
    <source>
        <dbReference type="Pfam" id="PF12894"/>
    </source>
</evidence>
<dbReference type="Pfam" id="PF00400">
    <property type="entry name" value="WD40"/>
    <property type="match status" value="1"/>
</dbReference>
<proteinExistence type="inferred from homology"/>
<keyword evidence="6 12" id="KW-0677">Repeat</keyword>
<comment type="similarity">
    <text evidence="3 12">Belongs to the WD repeat HIR1 family.</text>
</comment>
<evidence type="ECO:0000256" key="12">
    <source>
        <dbReference type="RuleBase" id="RU364014"/>
    </source>
</evidence>
<dbReference type="InterPro" id="IPR031120">
    <property type="entry name" value="HIR1-like"/>
</dbReference>
<dbReference type="Proteomes" id="UP000268321">
    <property type="component" value="Unassembled WGS sequence"/>
</dbReference>
<comment type="subcellular location">
    <subcellularLocation>
        <location evidence="2 12">Nucleus</location>
    </subcellularLocation>
</comment>
<evidence type="ECO:0000313" key="17">
    <source>
        <dbReference type="Proteomes" id="UP000268321"/>
    </source>
</evidence>
<accession>A0A4P9Z9G9</accession>
<keyword evidence="5 11" id="KW-0853">WD repeat</keyword>
<dbReference type="GO" id="GO:0000785">
    <property type="term" value="C:chromatin"/>
    <property type="evidence" value="ECO:0007669"/>
    <property type="project" value="TreeGrafter"/>
</dbReference>
<feature type="repeat" description="WD" evidence="11">
    <location>
        <begin position="8"/>
        <end position="42"/>
    </location>
</feature>
<dbReference type="GO" id="GO:0006351">
    <property type="term" value="P:DNA-templated transcription"/>
    <property type="evidence" value="ECO:0007669"/>
    <property type="project" value="InterPro"/>
</dbReference>
<evidence type="ECO:0000256" key="10">
    <source>
        <dbReference type="ARBA" id="ARBA00023242"/>
    </source>
</evidence>
<reference evidence="17" key="1">
    <citation type="journal article" date="2018" name="Nat. Microbiol.">
        <title>Leveraging single-cell genomics to expand the fungal tree of life.</title>
        <authorList>
            <person name="Ahrendt S.R."/>
            <person name="Quandt C.A."/>
            <person name="Ciobanu D."/>
            <person name="Clum A."/>
            <person name="Salamov A."/>
            <person name="Andreopoulos B."/>
            <person name="Cheng J.F."/>
            <person name="Woyke T."/>
            <person name="Pelin A."/>
            <person name="Henrissat B."/>
            <person name="Reynolds N.K."/>
            <person name="Benny G.L."/>
            <person name="Smith M.E."/>
            <person name="James T.Y."/>
            <person name="Grigoriev I.V."/>
        </authorList>
    </citation>
    <scope>NUCLEOTIDE SEQUENCE [LARGE SCALE GENOMIC DNA]</scope>
    <source>
        <strain evidence="17">Baker2002</strain>
    </source>
</reference>
<dbReference type="PROSITE" id="PS00678">
    <property type="entry name" value="WD_REPEATS_1"/>
    <property type="match status" value="1"/>
</dbReference>
<sequence>MKVLVLPQKLHGGEIGSVDINAAHTWMATGGADSSVAFWDLSHFSGIADASADTLTQLAPEHSIHVHDAPVSVLRWCPTMDHIVVSADTSGRAAVLNLRDLSHKDIFPWPSALETHSAAVIDGLWSRDGRLFAWTTSDGCVHLYDVERHTHQLLVDPAAKKTKPTVQRGISFDPTSNLLATFDDETCVTVYQYQFGTNGNYQFKVHQTVTKLAGSGTTKAPTRECRRLAWSCDGEFVAVPAASKQLNSLIALMARSHAWDNKVNLVGQDMNCSVISFAPRIFDAHQNDPEPEVKSEDAKVDEDSKINAYHIILSAGSDRSFVLWNTSKETPLLVVKDITSGAITDVAWNLSANSIYMVTEDGHVVVAAFSEEELGYPAPERFLDKLKASQLHAVKAFVVKSDDSAKVRKNVSEVVEQKNAFSVLAEFSKPVADPVPAETVTVDSQPRRPFSDAQTTVVGDYTPVELSADGSEYHDVTDELLKRMEIRVPEGGIPDALAAAKAKVELKTPKKTLLETQKVTKKDGKKHIQPVLISNGSNPSLTAADCLKVDLPMNTSSVAPSDIMAFEKSSYLVPEDFQEAKRSKTQENNGPAKKPKRAREPVKFIGSAVVNPNTTYAKVRLSVPKIRGSFRVNSSTSELTILDIRNGEGNEHMPSRVTQFTNETQVWTDFIPKYIQLAVDGDTYWAICTSDGQINVYSHFSGTRLLPPLVLGAPLSFLESHCAFLLAVTLVGELYVWNIATKKMHLHAPQSVATLLDLNSKYQDDGLSRADSISMCSVTGNGVPLLTLTNGSGYMYNVNLGVWQTVSETWWAFGSHYWDSITDDKVSTKQAGAREGDKESSIIGLLEHKTNEEIVRKSRMGRGRFFNKISKNMIMKEGFENLENVISLSHLENRILCSELLGEKADFKDFLLTYAKRLSELGQKGKLFELCQDLLGKSEEPESDAKSELDKAVVCGWNKHDLLKEIVVDCAEHRDSQRILAYFGQKLGIIEAEY</sequence>
<keyword evidence="7 12" id="KW-0156">Chromatin regulator</keyword>
<dbReference type="InterPro" id="IPR001680">
    <property type="entry name" value="WD40_rpt"/>
</dbReference>
<dbReference type="GO" id="GO:0006338">
    <property type="term" value="P:chromatin remodeling"/>
    <property type="evidence" value="ECO:0007669"/>
    <property type="project" value="InterPro"/>
</dbReference>
<dbReference type="SUPFAM" id="SSF50978">
    <property type="entry name" value="WD40 repeat-like"/>
    <property type="match status" value="1"/>
</dbReference>
<evidence type="ECO:0000256" key="1">
    <source>
        <dbReference type="ARBA" id="ARBA00002677"/>
    </source>
</evidence>
<dbReference type="Pfam" id="PF12894">
    <property type="entry name" value="ANAPC4_WD40"/>
    <property type="match status" value="1"/>
</dbReference>
<keyword evidence="10 12" id="KW-0539">Nucleus</keyword>
<feature type="domain" description="Protein HIRA-like C-terminal" evidence="14">
    <location>
        <begin position="702"/>
        <end position="934"/>
    </location>
</feature>
<organism evidence="16 17">
    <name type="scientific">Metschnikowia bicuspidata</name>
    <dbReference type="NCBI Taxonomy" id="27322"/>
    <lineage>
        <taxon>Eukaryota</taxon>
        <taxon>Fungi</taxon>
        <taxon>Dikarya</taxon>
        <taxon>Ascomycota</taxon>
        <taxon>Saccharomycotina</taxon>
        <taxon>Pichiomycetes</taxon>
        <taxon>Metschnikowiaceae</taxon>
        <taxon>Metschnikowia</taxon>
    </lineage>
</organism>
<keyword evidence="17" id="KW-1185">Reference proteome</keyword>